<feature type="signal peptide" evidence="7">
    <location>
        <begin position="1"/>
        <end position="27"/>
    </location>
</feature>
<evidence type="ECO:0000313" key="9">
    <source>
        <dbReference type="Proteomes" id="UP000003639"/>
    </source>
</evidence>
<proteinExistence type="predicted"/>
<evidence type="ECO:0000256" key="7">
    <source>
        <dbReference type="SAM" id="SignalP"/>
    </source>
</evidence>
<evidence type="ECO:0000256" key="5">
    <source>
        <dbReference type="ARBA" id="ARBA00023136"/>
    </source>
</evidence>
<evidence type="ECO:0000256" key="6">
    <source>
        <dbReference type="SAM" id="Phobius"/>
    </source>
</evidence>
<comment type="subcellular location">
    <subcellularLocation>
        <location evidence="1">Cell membrane</location>
        <topology evidence="1">Multi-pass membrane protein</topology>
    </subcellularLocation>
</comment>
<comment type="caution">
    <text evidence="8">The sequence shown here is derived from an EMBL/GenBank/DDBJ whole genome shotgun (WGS) entry which is preliminary data.</text>
</comment>
<feature type="transmembrane region" description="Helical" evidence="6">
    <location>
        <begin position="134"/>
        <end position="156"/>
    </location>
</feature>
<feature type="transmembrane region" description="Helical" evidence="6">
    <location>
        <begin position="51"/>
        <end position="71"/>
    </location>
</feature>
<keyword evidence="2" id="KW-1003">Cell membrane</keyword>
<evidence type="ECO:0000256" key="2">
    <source>
        <dbReference type="ARBA" id="ARBA00022475"/>
    </source>
</evidence>
<dbReference type="Pfam" id="PF06081">
    <property type="entry name" value="ArAE_1"/>
    <property type="match status" value="1"/>
</dbReference>
<dbReference type="Proteomes" id="UP000003639">
    <property type="component" value="Unassembled WGS sequence"/>
</dbReference>
<keyword evidence="7" id="KW-0732">Signal</keyword>
<reference evidence="8 9" key="2">
    <citation type="submission" date="2007-06" db="EMBL/GenBank/DDBJ databases">
        <title>Draft genome sequence of Pseudoflavonifractor capillosus ATCC 29799.</title>
        <authorList>
            <person name="Sudarsanam P."/>
            <person name="Ley R."/>
            <person name="Guruge J."/>
            <person name="Turnbaugh P.J."/>
            <person name="Mahowald M."/>
            <person name="Liep D."/>
            <person name="Gordon J."/>
        </authorList>
    </citation>
    <scope>NUCLEOTIDE SEQUENCE [LARGE SCALE GENOMIC DNA]</scope>
    <source>
        <strain evidence="8 9">ATCC 29799</strain>
    </source>
</reference>
<dbReference type="eggNOG" id="COG4129">
    <property type="taxonomic scope" value="Bacteria"/>
</dbReference>
<sequence>MRNIKTATAAALCALVYFFLNRSPAFACIGAIFGMGSDLENSRLHGGNRLFGTLIGGLLGMALFRIYLIFYPHGGHTLLLVPLVFVGVVILILLCQVFWVGGVQPGGVVLCILLFNTPVDTYVSYALNRILDTAIGVVAAMVVNSLFPGGFTFQHLKEHHLRSMERRKQRLKERLNRNASGSKVESQPN</sequence>
<keyword evidence="4 6" id="KW-1133">Transmembrane helix</keyword>
<dbReference type="GO" id="GO:0005886">
    <property type="term" value="C:plasma membrane"/>
    <property type="evidence" value="ECO:0007669"/>
    <property type="project" value="UniProtKB-SubCell"/>
</dbReference>
<keyword evidence="3 6" id="KW-0812">Transmembrane</keyword>
<dbReference type="EMBL" id="AAXG02000047">
    <property type="protein sequence ID" value="EDM97930.1"/>
    <property type="molecule type" value="Genomic_DNA"/>
</dbReference>
<organism evidence="8 9">
    <name type="scientific">Pseudoflavonifractor capillosus ATCC 29799</name>
    <dbReference type="NCBI Taxonomy" id="411467"/>
    <lineage>
        <taxon>Bacteria</taxon>
        <taxon>Bacillati</taxon>
        <taxon>Bacillota</taxon>
        <taxon>Clostridia</taxon>
        <taxon>Eubacteriales</taxon>
        <taxon>Oscillospiraceae</taxon>
        <taxon>Pseudoflavonifractor</taxon>
    </lineage>
</organism>
<protein>
    <recommendedName>
        <fullName evidence="10">FUSC family protein</fullName>
    </recommendedName>
</protein>
<evidence type="ECO:0000256" key="3">
    <source>
        <dbReference type="ARBA" id="ARBA00022692"/>
    </source>
</evidence>
<evidence type="ECO:0008006" key="10">
    <source>
        <dbReference type="Google" id="ProtNLM"/>
    </source>
</evidence>
<accession>A6P1N8</accession>
<feature type="transmembrane region" description="Helical" evidence="6">
    <location>
        <begin position="78"/>
        <end position="99"/>
    </location>
</feature>
<evidence type="ECO:0000256" key="4">
    <source>
        <dbReference type="ARBA" id="ARBA00022989"/>
    </source>
</evidence>
<feature type="chain" id="PRO_5002700832" description="FUSC family protein" evidence="7">
    <location>
        <begin position="28"/>
        <end position="189"/>
    </location>
</feature>
<evidence type="ECO:0000313" key="8">
    <source>
        <dbReference type="EMBL" id="EDM97930.1"/>
    </source>
</evidence>
<evidence type="ECO:0000256" key="1">
    <source>
        <dbReference type="ARBA" id="ARBA00004651"/>
    </source>
</evidence>
<dbReference type="InterPro" id="IPR010343">
    <property type="entry name" value="ArAE_1"/>
</dbReference>
<keyword evidence="9" id="KW-1185">Reference proteome</keyword>
<gene>
    <name evidence="8" type="ORF">BACCAP_04410</name>
</gene>
<name>A6P1N8_9FIRM</name>
<keyword evidence="5 6" id="KW-0472">Membrane</keyword>
<reference evidence="8 9" key="1">
    <citation type="submission" date="2007-04" db="EMBL/GenBank/DDBJ databases">
        <authorList>
            <person name="Fulton L."/>
            <person name="Clifton S."/>
            <person name="Fulton B."/>
            <person name="Xu J."/>
            <person name="Minx P."/>
            <person name="Pepin K.H."/>
            <person name="Johnson M."/>
            <person name="Thiruvilangam P."/>
            <person name="Bhonagiri V."/>
            <person name="Nash W.E."/>
            <person name="Mardis E.R."/>
            <person name="Wilson R.K."/>
        </authorList>
    </citation>
    <scope>NUCLEOTIDE SEQUENCE [LARGE SCALE GENOMIC DNA]</scope>
    <source>
        <strain evidence="8 9">ATCC 29799</strain>
    </source>
</reference>
<dbReference type="AlphaFoldDB" id="A6P1N8"/>
<dbReference type="STRING" id="411467.BACCAP_04410"/>